<dbReference type="RefSeq" id="WP_268925196.1">
    <property type="nucleotide sequence ID" value="NZ_JAPTGB010000014.1"/>
</dbReference>
<name>A0ABT4IIL8_9EURY</name>
<organism evidence="1 2">
    <name type="scientific">Methanocorpusculum petauri</name>
    <dbReference type="NCBI Taxonomy" id="3002863"/>
    <lineage>
        <taxon>Archaea</taxon>
        <taxon>Methanobacteriati</taxon>
        <taxon>Methanobacteriota</taxon>
        <taxon>Stenosarchaea group</taxon>
        <taxon>Methanomicrobia</taxon>
        <taxon>Methanomicrobiales</taxon>
        <taxon>Methanocorpusculaceae</taxon>
        <taxon>Methanocorpusculum</taxon>
    </lineage>
</organism>
<protein>
    <submittedName>
        <fullName evidence="1">Uncharacterized protein</fullName>
    </submittedName>
</protein>
<dbReference type="Proteomes" id="UP001141422">
    <property type="component" value="Unassembled WGS sequence"/>
</dbReference>
<dbReference type="EMBL" id="JAPTGB010000014">
    <property type="protein sequence ID" value="MCZ0861000.1"/>
    <property type="molecule type" value="Genomic_DNA"/>
</dbReference>
<accession>A0ABT4IIL8</accession>
<keyword evidence="2" id="KW-1185">Reference proteome</keyword>
<proteinExistence type="predicted"/>
<reference evidence="1" key="1">
    <citation type="submission" date="2022-12" db="EMBL/GenBank/DDBJ databases">
        <title>Isolation and characterisation of novel Methanocorpusculum spp. from native Australian herbivores indicates the genus is ancestrally host-associated.</title>
        <authorList>
            <person name="Volmer J.G."/>
            <person name="Soo R.M."/>
            <person name="Evans P.N."/>
            <person name="Hoedt E.C."/>
            <person name="Astorga Alsina A.L."/>
            <person name="Woodcroft B.J."/>
            <person name="Tyson G.W."/>
            <person name="Hugenholtz P."/>
            <person name="Morrison M."/>
        </authorList>
    </citation>
    <scope>NUCLEOTIDE SEQUENCE</scope>
    <source>
        <strain evidence="1">MG</strain>
    </source>
</reference>
<sequence length="129" mass="14743">MNNSAHVQSETALIEKLEQFTEEDPMCYVATSVGYQKYWDTGTVITMKYQTPVNITWVITIEGLSPEIHHINVKQITAALSHDRESYSANWLLVYPDQKTPFQYPLEIPREQANELLDMIGVNPIPESS</sequence>
<gene>
    <name evidence="1" type="ORF">O0S10_07145</name>
</gene>
<evidence type="ECO:0000313" key="2">
    <source>
        <dbReference type="Proteomes" id="UP001141422"/>
    </source>
</evidence>
<comment type="caution">
    <text evidence="1">The sequence shown here is derived from an EMBL/GenBank/DDBJ whole genome shotgun (WGS) entry which is preliminary data.</text>
</comment>
<evidence type="ECO:0000313" key="1">
    <source>
        <dbReference type="EMBL" id="MCZ0861000.1"/>
    </source>
</evidence>